<dbReference type="Proteomes" id="UP001178508">
    <property type="component" value="Chromosome 3"/>
</dbReference>
<keyword evidence="2" id="KW-0732">Signal</keyword>
<sequence length="114" mass="13221">MAFLTQKSCAFLLVVVAAVYIQLYQAHDIPARCYCPETIPFIRGNISDFQVYEKRPGCDKTELIFTMSKADNSTEKICMNTGKKQAKAFLICWDRINKNETRKRECIDRMKRAE</sequence>
<keyword evidence="5" id="KW-1185">Reference proteome</keyword>
<feature type="chain" id="PRO_5043404466" evidence="2">
    <location>
        <begin position="27"/>
        <end position="114"/>
    </location>
</feature>
<accession>A0AAV1EWL0</accession>
<dbReference type="SUPFAM" id="SSF54117">
    <property type="entry name" value="Interleukin 8-like chemokines"/>
    <property type="match status" value="1"/>
</dbReference>
<gene>
    <name evidence="4" type="ORF">XNOV1_A022208</name>
</gene>
<dbReference type="AlphaFoldDB" id="A0AAV1EWL0"/>
<evidence type="ECO:0000313" key="4">
    <source>
        <dbReference type="EMBL" id="CAJ1053019.1"/>
    </source>
</evidence>
<reference evidence="4" key="1">
    <citation type="submission" date="2023-08" db="EMBL/GenBank/DDBJ databases">
        <authorList>
            <person name="Alioto T."/>
            <person name="Alioto T."/>
            <person name="Gomez Garrido J."/>
        </authorList>
    </citation>
    <scope>NUCLEOTIDE SEQUENCE</scope>
</reference>
<protein>
    <submittedName>
        <fullName evidence="4">Chemokine (C-X-C motif) ligand 18b</fullName>
    </submittedName>
</protein>
<organism evidence="4 5">
    <name type="scientific">Xyrichtys novacula</name>
    <name type="common">Pearly razorfish</name>
    <name type="synonym">Hemipteronotus novacula</name>
    <dbReference type="NCBI Taxonomy" id="13765"/>
    <lineage>
        <taxon>Eukaryota</taxon>
        <taxon>Metazoa</taxon>
        <taxon>Chordata</taxon>
        <taxon>Craniata</taxon>
        <taxon>Vertebrata</taxon>
        <taxon>Euteleostomi</taxon>
        <taxon>Actinopterygii</taxon>
        <taxon>Neopterygii</taxon>
        <taxon>Teleostei</taxon>
        <taxon>Neoteleostei</taxon>
        <taxon>Acanthomorphata</taxon>
        <taxon>Eupercaria</taxon>
        <taxon>Labriformes</taxon>
        <taxon>Labridae</taxon>
        <taxon>Xyrichtys</taxon>
    </lineage>
</organism>
<evidence type="ECO:0000256" key="2">
    <source>
        <dbReference type="SAM" id="SignalP"/>
    </source>
</evidence>
<name>A0AAV1EWL0_XYRNO</name>
<dbReference type="InterPro" id="IPR001811">
    <property type="entry name" value="Chemokine_IL8-like_dom"/>
</dbReference>
<evidence type="ECO:0000256" key="1">
    <source>
        <dbReference type="ARBA" id="ARBA00022514"/>
    </source>
</evidence>
<dbReference type="EMBL" id="OY660866">
    <property type="protein sequence ID" value="CAJ1053019.1"/>
    <property type="molecule type" value="Genomic_DNA"/>
</dbReference>
<dbReference type="InterPro" id="IPR036048">
    <property type="entry name" value="Interleukin_8-like_sf"/>
</dbReference>
<dbReference type="GO" id="GO:0005615">
    <property type="term" value="C:extracellular space"/>
    <property type="evidence" value="ECO:0007669"/>
    <property type="project" value="UniProtKB-KW"/>
</dbReference>
<evidence type="ECO:0000313" key="5">
    <source>
        <dbReference type="Proteomes" id="UP001178508"/>
    </source>
</evidence>
<feature type="signal peptide" evidence="2">
    <location>
        <begin position="1"/>
        <end position="26"/>
    </location>
</feature>
<keyword evidence="1" id="KW-0202">Cytokine</keyword>
<dbReference type="GO" id="GO:0006955">
    <property type="term" value="P:immune response"/>
    <property type="evidence" value="ECO:0007669"/>
    <property type="project" value="InterPro"/>
</dbReference>
<dbReference type="Gene3D" id="2.40.50.40">
    <property type="match status" value="1"/>
</dbReference>
<proteinExistence type="predicted"/>
<dbReference type="GO" id="GO:0008009">
    <property type="term" value="F:chemokine activity"/>
    <property type="evidence" value="ECO:0007669"/>
    <property type="project" value="InterPro"/>
</dbReference>
<evidence type="ECO:0000259" key="3">
    <source>
        <dbReference type="Pfam" id="PF00048"/>
    </source>
</evidence>
<feature type="domain" description="Chemokine interleukin-8-like" evidence="3">
    <location>
        <begin position="32"/>
        <end position="89"/>
    </location>
</feature>
<dbReference type="Pfam" id="PF00048">
    <property type="entry name" value="IL8"/>
    <property type="match status" value="1"/>
</dbReference>